<dbReference type="Pfam" id="PF20154">
    <property type="entry name" value="LNT_N"/>
    <property type="match status" value="1"/>
</dbReference>
<feature type="transmembrane region" description="Helical" evidence="8">
    <location>
        <begin position="147"/>
        <end position="166"/>
    </location>
</feature>
<keyword evidence="2 8" id="KW-1003">Cell membrane</keyword>
<evidence type="ECO:0000313" key="11">
    <source>
        <dbReference type="Proteomes" id="UP000580839"/>
    </source>
</evidence>
<dbReference type="CDD" id="cd07571">
    <property type="entry name" value="ALP_N-acyl_transferase"/>
    <property type="match status" value="1"/>
</dbReference>
<keyword evidence="7 8" id="KW-0012">Acyltransferase</keyword>
<dbReference type="InterPro" id="IPR004563">
    <property type="entry name" value="Apolipo_AcylTrfase"/>
</dbReference>
<comment type="pathway">
    <text evidence="8">Protein modification; lipoprotein biosynthesis (N-acyl transfer).</text>
</comment>
<dbReference type="GO" id="GO:0005886">
    <property type="term" value="C:plasma membrane"/>
    <property type="evidence" value="ECO:0007669"/>
    <property type="project" value="UniProtKB-SubCell"/>
</dbReference>
<keyword evidence="3 8" id="KW-0808">Transferase</keyword>
<gene>
    <name evidence="8 10" type="primary">lnt</name>
    <name evidence="10" type="ORF">HOP12_07695</name>
</gene>
<comment type="caution">
    <text evidence="10">The sequence shown here is derived from an EMBL/GenBank/DDBJ whole genome shotgun (WGS) entry which is preliminary data.</text>
</comment>
<dbReference type="AlphaFoldDB" id="A0A849SMJ4"/>
<organism evidence="10 11">
    <name type="scientific">Eiseniibacteriota bacterium</name>
    <dbReference type="NCBI Taxonomy" id="2212470"/>
    <lineage>
        <taxon>Bacteria</taxon>
        <taxon>Candidatus Eiseniibacteriota</taxon>
    </lineage>
</organism>
<dbReference type="InterPro" id="IPR045378">
    <property type="entry name" value="LNT_N"/>
</dbReference>
<evidence type="ECO:0000259" key="9">
    <source>
        <dbReference type="PROSITE" id="PS50263"/>
    </source>
</evidence>
<dbReference type="PANTHER" id="PTHR38686">
    <property type="entry name" value="APOLIPOPROTEIN N-ACYLTRANSFERASE"/>
    <property type="match status" value="1"/>
</dbReference>
<name>A0A849SMJ4_UNCEI</name>
<evidence type="ECO:0000256" key="8">
    <source>
        <dbReference type="HAMAP-Rule" id="MF_01148"/>
    </source>
</evidence>
<dbReference type="PANTHER" id="PTHR38686:SF1">
    <property type="entry name" value="APOLIPOPROTEIN N-ACYLTRANSFERASE"/>
    <property type="match status" value="1"/>
</dbReference>
<evidence type="ECO:0000256" key="7">
    <source>
        <dbReference type="ARBA" id="ARBA00023315"/>
    </source>
</evidence>
<sequence>MLAGAALGVAFLTPALGGLVCVGFVPLLAALGQAARGPRPVRRAFGLGWLTGLVFYAIGAHWLLSLNEVAITVPWLKYPGWLLAAAYLGLFAGGASAAAVALHRRSGAPLAVTFALAWLIGEELRGAGDLGFPWFQPGYALADFTPLIQLASLGSVTLLTLWVVAINGVIHRALESWPERPRRLAPLVTLALMIALPLAWGSAVLRARLPERKARERVALVQPNIPGEIKWGGQHADEILAKLARLTEQATAATPRPVVAIWPETATGSYLRRRLDQSLFVSRLAQQVGVPIFSGFPEARLGRDGAPLYENAAGMFPGDGELPETYAKQHLVPFGERMPYEHLVPALRNVQLGQAEWSRGTRWTLFPTAAGPFACLICFESIFPGHARRFVRSGATWLVNITNDEWFGPGAALTQHAAMACFRAVEHHVPLARVANTGLTRMIDANGRVVATLEPWQEGVLDVALPPAGPTTWYTRLGDWPGLLAALGIALLVARSFARRRSEAVVRD</sequence>
<evidence type="ECO:0000256" key="4">
    <source>
        <dbReference type="ARBA" id="ARBA00022692"/>
    </source>
</evidence>
<dbReference type="SUPFAM" id="SSF56317">
    <property type="entry name" value="Carbon-nitrogen hydrolase"/>
    <property type="match status" value="1"/>
</dbReference>
<dbReference type="Proteomes" id="UP000580839">
    <property type="component" value="Unassembled WGS sequence"/>
</dbReference>
<dbReference type="InterPro" id="IPR036526">
    <property type="entry name" value="C-N_Hydrolase_sf"/>
</dbReference>
<keyword evidence="10" id="KW-0449">Lipoprotein</keyword>
<comment type="subcellular location">
    <subcellularLocation>
        <location evidence="1 8">Cell membrane</location>
        <topology evidence="1 8">Multi-pass membrane protein</topology>
    </subcellularLocation>
</comment>
<protein>
    <recommendedName>
        <fullName evidence="8">Apolipoprotein N-acyltransferase</fullName>
        <shortName evidence="8">ALP N-acyltransferase</shortName>
        <ecNumber evidence="8">2.3.1.269</ecNumber>
    </recommendedName>
</protein>
<dbReference type="GO" id="GO:0016410">
    <property type="term" value="F:N-acyltransferase activity"/>
    <property type="evidence" value="ECO:0007669"/>
    <property type="project" value="UniProtKB-UniRule"/>
</dbReference>
<keyword evidence="6 8" id="KW-0472">Membrane</keyword>
<keyword evidence="5 8" id="KW-1133">Transmembrane helix</keyword>
<feature type="transmembrane region" description="Helical" evidence="8">
    <location>
        <begin position="109"/>
        <end position="127"/>
    </location>
</feature>
<keyword evidence="4 8" id="KW-0812">Transmembrane</keyword>
<dbReference type="Pfam" id="PF00795">
    <property type="entry name" value="CN_hydrolase"/>
    <property type="match status" value="1"/>
</dbReference>
<evidence type="ECO:0000256" key="2">
    <source>
        <dbReference type="ARBA" id="ARBA00022475"/>
    </source>
</evidence>
<proteinExistence type="inferred from homology"/>
<feature type="transmembrane region" description="Helical" evidence="8">
    <location>
        <begin position="6"/>
        <end position="32"/>
    </location>
</feature>
<feature type="transmembrane region" description="Helical" evidence="8">
    <location>
        <begin position="44"/>
        <end position="64"/>
    </location>
</feature>
<evidence type="ECO:0000256" key="3">
    <source>
        <dbReference type="ARBA" id="ARBA00022679"/>
    </source>
</evidence>
<comment type="catalytic activity">
    <reaction evidence="8">
        <text>N-terminal S-1,2-diacyl-sn-glyceryl-L-cysteinyl-[lipoprotein] + a glycerophospholipid = N-acyl-S-1,2-diacyl-sn-glyceryl-L-cysteinyl-[lipoprotein] + a 2-acyl-sn-glycero-3-phospholipid + H(+)</text>
        <dbReference type="Rhea" id="RHEA:48228"/>
        <dbReference type="Rhea" id="RHEA-COMP:14681"/>
        <dbReference type="Rhea" id="RHEA-COMP:14684"/>
        <dbReference type="ChEBI" id="CHEBI:15378"/>
        <dbReference type="ChEBI" id="CHEBI:136912"/>
        <dbReference type="ChEBI" id="CHEBI:140656"/>
        <dbReference type="ChEBI" id="CHEBI:140657"/>
        <dbReference type="ChEBI" id="CHEBI:140660"/>
        <dbReference type="EC" id="2.3.1.269"/>
    </reaction>
</comment>
<dbReference type="PROSITE" id="PS50263">
    <property type="entry name" value="CN_HYDROLASE"/>
    <property type="match status" value="1"/>
</dbReference>
<feature type="transmembrane region" description="Helical" evidence="8">
    <location>
        <begin position="187"/>
        <end position="205"/>
    </location>
</feature>
<evidence type="ECO:0000313" key="10">
    <source>
        <dbReference type="EMBL" id="NOT34037.1"/>
    </source>
</evidence>
<dbReference type="InterPro" id="IPR003010">
    <property type="entry name" value="C-N_Hydrolase"/>
</dbReference>
<dbReference type="EMBL" id="JABFRW010000088">
    <property type="protein sequence ID" value="NOT34037.1"/>
    <property type="molecule type" value="Genomic_DNA"/>
</dbReference>
<feature type="transmembrane region" description="Helical" evidence="8">
    <location>
        <begin position="84"/>
        <end position="102"/>
    </location>
</feature>
<dbReference type="HAMAP" id="MF_01148">
    <property type="entry name" value="Lnt"/>
    <property type="match status" value="1"/>
</dbReference>
<accession>A0A849SMJ4</accession>
<evidence type="ECO:0000256" key="6">
    <source>
        <dbReference type="ARBA" id="ARBA00023136"/>
    </source>
</evidence>
<comment type="similarity">
    <text evidence="8">Belongs to the CN hydrolase family. Apolipoprotein N-acyltransferase subfamily.</text>
</comment>
<dbReference type="GO" id="GO:0042158">
    <property type="term" value="P:lipoprotein biosynthetic process"/>
    <property type="evidence" value="ECO:0007669"/>
    <property type="project" value="UniProtKB-UniRule"/>
</dbReference>
<reference evidence="10 11" key="1">
    <citation type="submission" date="2020-04" db="EMBL/GenBank/DDBJ databases">
        <title>Metagenomic profiling of ammonia- and methane-oxidizing microorganisms in a Dutch drinking water treatment plant.</title>
        <authorList>
            <person name="Poghosyan L."/>
            <person name="Leucker S."/>
        </authorList>
    </citation>
    <scope>NUCLEOTIDE SEQUENCE [LARGE SCALE GENOMIC DNA]</scope>
    <source>
        <strain evidence="10">S-RSF-IL-03</strain>
    </source>
</reference>
<dbReference type="Gene3D" id="3.60.110.10">
    <property type="entry name" value="Carbon-nitrogen hydrolase"/>
    <property type="match status" value="1"/>
</dbReference>
<dbReference type="NCBIfam" id="TIGR00546">
    <property type="entry name" value="lnt"/>
    <property type="match status" value="1"/>
</dbReference>
<evidence type="ECO:0000256" key="5">
    <source>
        <dbReference type="ARBA" id="ARBA00022989"/>
    </source>
</evidence>
<dbReference type="UniPathway" id="UPA00666"/>
<evidence type="ECO:0000256" key="1">
    <source>
        <dbReference type="ARBA" id="ARBA00004651"/>
    </source>
</evidence>
<dbReference type="EC" id="2.3.1.269" evidence="8"/>
<comment type="function">
    <text evidence="8">Catalyzes the phospholipid dependent N-acylation of the N-terminal cysteine of apolipoprotein, the last step in lipoprotein maturation.</text>
</comment>
<feature type="domain" description="CN hydrolase" evidence="9">
    <location>
        <begin position="221"/>
        <end position="467"/>
    </location>
</feature>